<evidence type="ECO:0000256" key="9">
    <source>
        <dbReference type="SAM" id="Phobius"/>
    </source>
</evidence>
<comment type="caution">
    <text evidence="10">The sequence shown here is derived from an EMBL/GenBank/DDBJ whole genome shotgun (WGS) entry which is preliminary data.</text>
</comment>
<evidence type="ECO:0000256" key="5">
    <source>
        <dbReference type="ARBA" id="ARBA00022692"/>
    </source>
</evidence>
<name>A0ABV9M377_9ENTE</name>
<evidence type="ECO:0000256" key="6">
    <source>
        <dbReference type="ARBA" id="ARBA00022989"/>
    </source>
</evidence>
<gene>
    <name evidence="10" type="ORF">ACFO3L_06190</name>
</gene>
<comment type="subcellular location">
    <subcellularLocation>
        <location evidence="1 8">Cell membrane</location>
        <topology evidence="1 8">Multi-pass membrane protein</topology>
    </subcellularLocation>
</comment>
<organism evidence="10 11">
    <name type="scientific">Enterococcus eurekensis</name>
    <dbReference type="NCBI Taxonomy" id="1159753"/>
    <lineage>
        <taxon>Bacteria</taxon>
        <taxon>Bacillati</taxon>
        <taxon>Bacillota</taxon>
        <taxon>Bacilli</taxon>
        <taxon>Lactobacillales</taxon>
        <taxon>Enterococcaceae</taxon>
        <taxon>Enterococcus</taxon>
    </lineage>
</organism>
<accession>A0ABV9M377</accession>
<evidence type="ECO:0000256" key="8">
    <source>
        <dbReference type="PIRNR" id="PIRNR016661"/>
    </source>
</evidence>
<dbReference type="PANTHER" id="PTHR34295">
    <property type="entry name" value="BIOTIN TRANSPORTER BIOY"/>
    <property type="match status" value="1"/>
</dbReference>
<dbReference type="PIRSF" id="PIRSF016661">
    <property type="entry name" value="BioY"/>
    <property type="match status" value="1"/>
</dbReference>
<evidence type="ECO:0000256" key="3">
    <source>
        <dbReference type="ARBA" id="ARBA00022448"/>
    </source>
</evidence>
<feature type="transmembrane region" description="Helical" evidence="9">
    <location>
        <begin position="147"/>
        <end position="168"/>
    </location>
</feature>
<proteinExistence type="inferred from homology"/>
<sequence>MKLTLREQLISGLFAALIAVASQIVIPLGLVPFSLQTLMIGLTASLLGRRVGTWSIIIYLLLGLIGLPVFAGGASGFGVLFGPTGGYLIGFIFASLVIGTLQNQTSTNYLSTFSINLLGFMVALVFGTAWLTFAANLTIPQGIASGFVPFILPEAAKATIITPIVVIMKKRLGKLEAIK</sequence>
<feature type="transmembrane region" description="Helical" evidence="9">
    <location>
        <begin position="77"/>
        <end position="101"/>
    </location>
</feature>
<feature type="transmembrane region" description="Helical" evidence="9">
    <location>
        <begin position="12"/>
        <end position="31"/>
    </location>
</feature>
<dbReference type="PANTHER" id="PTHR34295:SF4">
    <property type="entry name" value="BIOTIN TRANSPORTER BIOY-RELATED"/>
    <property type="match status" value="1"/>
</dbReference>
<protein>
    <recommendedName>
        <fullName evidence="8">Biotin transporter</fullName>
    </recommendedName>
</protein>
<keyword evidence="4 8" id="KW-1003">Cell membrane</keyword>
<dbReference type="Pfam" id="PF02632">
    <property type="entry name" value="BioY"/>
    <property type="match status" value="1"/>
</dbReference>
<evidence type="ECO:0000256" key="2">
    <source>
        <dbReference type="ARBA" id="ARBA00010692"/>
    </source>
</evidence>
<keyword evidence="6 9" id="KW-1133">Transmembrane helix</keyword>
<evidence type="ECO:0000256" key="4">
    <source>
        <dbReference type="ARBA" id="ARBA00022475"/>
    </source>
</evidence>
<comment type="similarity">
    <text evidence="2 8">Belongs to the BioY family.</text>
</comment>
<keyword evidence="5 9" id="KW-0812">Transmembrane</keyword>
<evidence type="ECO:0000256" key="1">
    <source>
        <dbReference type="ARBA" id="ARBA00004651"/>
    </source>
</evidence>
<dbReference type="EMBL" id="JBHSGT010000041">
    <property type="protein sequence ID" value="MFC4710217.1"/>
    <property type="molecule type" value="Genomic_DNA"/>
</dbReference>
<keyword evidence="3 8" id="KW-0813">Transport</keyword>
<dbReference type="Gene3D" id="1.10.1760.20">
    <property type="match status" value="1"/>
</dbReference>
<dbReference type="RefSeq" id="WP_379964922.1">
    <property type="nucleotide sequence ID" value="NZ_JBHSGT010000041.1"/>
</dbReference>
<keyword evidence="7 8" id="KW-0472">Membrane</keyword>
<keyword evidence="11" id="KW-1185">Reference proteome</keyword>
<feature type="transmembrane region" description="Helical" evidence="9">
    <location>
        <begin position="113"/>
        <end position="135"/>
    </location>
</feature>
<reference evidence="11" key="1">
    <citation type="journal article" date="2019" name="Int. J. Syst. Evol. Microbiol.">
        <title>The Global Catalogue of Microorganisms (GCM) 10K type strain sequencing project: providing services to taxonomists for standard genome sequencing and annotation.</title>
        <authorList>
            <consortium name="The Broad Institute Genomics Platform"/>
            <consortium name="The Broad Institute Genome Sequencing Center for Infectious Disease"/>
            <person name="Wu L."/>
            <person name="Ma J."/>
        </authorList>
    </citation>
    <scope>NUCLEOTIDE SEQUENCE [LARGE SCALE GENOMIC DNA]</scope>
    <source>
        <strain evidence="11">CGMCC 1.19061</strain>
    </source>
</reference>
<dbReference type="Proteomes" id="UP001596026">
    <property type="component" value="Unassembled WGS sequence"/>
</dbReference>
<dbReference type="InterPro" id="IPR003784">
    <property type="entry name" value="BioY"/>
</dbReference>
<feature type="transmembrane region" description="Helical" evidence="9">
    <location>
        <begin position="51"/>
        <end position="71"/>
    </location>
</feature>
<evidence type="ECO:0000256" key="7">
    <source>
        <dbReference type="ARBA" id="ARBA00023136"/>
    </source>
</evidence>
<evidence type="ECO:0000313" key="11">
    <source>
        <dbReference type="Proteomes" id="UP001596026"/>
    </source>
</evidence>
<evidence type="ECO:0000313" key="10">
    <source>
        <dbReference type="EMBL" id="MFC4710217.1"/>
    </source>
</evidence>